<dbReference type="Proteomes" id="UP000501623">
    <property type="component" value="Chromosome"/>
</dbReference>
<dbReference type="RefSeq" id="WP_171590133.1">
    <property type="nucleotide sequence ID" value="NZ_CP053538.1"/>
</dbReference>
<feature type="transmembrane region" description="Helical" evidence="1">
    <location>
        <begin position="65"/>
        <end position="84"/>
    </location>
</feature>
<keyword evidence="3" id="KW-1185">Reference proteome</keyword>
<feature type="transmembrane region" description="Helical" evidence="1">
    <location>
        <begin position="104"/>
        <end position="122"/>
    </location>
</feature>
<accession>A0A6M6BDD4</accession>
<feature type="transmembrane region" description="Helical" evidence="1">
    <location>
        <begin position="12"/>
        <end position="31"/>
    </location>
</feature>
<evidence type="ECO:0000313" key="2">
    <source>
        <dbReference type="EMBL" id="QJX45999.1"/>
    </source>
</evidence>
<gene>
    <name evidence="2" type="ORF">HMJ29_03225</name>
</gene>
<protein>
    <submittedName>
        <fullName evidence="2">DUF2238 domain-containing protein</fullName>
    </submittedName>
</protein>
<name>A0A6M6BDD4_9BACT</name>
<feature type="transmembrane region" description="Helical" evidence="1">
    <location>
        <begin position="134"/>
        <end position="154"/>
    </location>
</feature>
<dbReference type="KEGG" id="hts:HMJ29_03225"/>
<dbReference type="InterPro" id="IPR058534">
    <property type="entry name" value="YjdF"/>
</dbReference>
<organism evidence="2 3">
    <name type="scientific">Hymenobacter taeanensis</name>
    <dbReference type="NCBI Taxonomy" id="2735321"/>
    <lineage>
        <taxon>Bacteria</taxon>
        <taxon>Pseudomonadati</taxon>
        <taxon>Bacteroidota</taxon>
        <taxon>Cytophagia</taxon>
        <taxon>Cytophagales</taxon>
        <taxon>Hymenobacteraceae</taxon>
        <taxon>Hymenobacter</taxon>
    </lineage>
</organism>
<sequence length="209" mass="23486">MNNTATPASQPSWFPTLLLAVYLIEFVALGISPAERGTWWAENIPIFLIVVALVVLYLRGVRFSNLAYALMSVLLFMHTIGGHYTFEKVPFDWFNNLFGFKRNMYDRVAHFTVGFYAYPIIELTDRNGTIRNRFISYLFPLCVIGTVAMSYELIEWVYAATAGGEAGAAFLGSQGDIWDAQKDMLADTSGALFALLLYAFFGRGRREVA</sequence>
<feature type="transmembrane region" description="Helical" evidence="1">
    <location>
        <begin position="37"/>
        <end position="58"/>
    </location>
</feature>
<dbReference type="PIRSF" id="PIRSF020606">
    <property type="entry name" value="UCP020606"/>
    <property type="match status" value="1"/>
</dbReference>
<dbReference type="InterPro" id="IPR014509">
    <property type="entry name" value="YjdF-like"/>
</dbReference>
<evidence type="ECO:0000256" key="1">
    <source>
        <dbReference type="SAM" id="Phobius"/>
    </source>
</evidence>
<keyword evidence="1" id="KW-1133">Transmembrane helix</keyword>
<proteinExistence type="predicted"/>
<evidence type="ECO:0000313" key="3">
    <source>
        <dbReference type="Proteomes" id="UP000501623"/>
    </source>
</evidence>
<dbReference type="EMBL" id="CP053538">
    <property type="protein sequence ID" value="QJX45999.1"/>
    <property type="molecule type" value="Genomic_DNA"/>
</dbReference>
<reference evidence="2 3" key="1">
    <citation type="submission" date="2020-05" db="EMBL/GenBank/DDBJ databases">
        <title>Complete genome sequence of Hymenobacter sp. TS19 in Coasted Sand Dune.</title>
        <authorList>
            <person name="Lee J.-H."/>
            <person name="Jung J.-H."/>
            <person name="Jeong S."/>
            <person name="Zhao L."/>
            <person name="Kim M.-K."/>
            <person name="Seo H.-S."/>
            <person name="Lim S."/>
        </authorList>
    </citation>
    <scope>NUCLEOTIDE SEQUENCE [LARGE SCALE GENOMIC DNA]</scope>
    <source>
        <strain evidence="2 3">TS19</strain>
    </source>
</reference>
<dbReference type="AlphaFoldDB" id="A0A6M6BDD4"/>
<dbReference type="Pfam" id="PF09997">
    <property type="entry name" value="DUF2238"/>
    <property type="match status" value="1"/>
</dbReference>
<keyword evidence="1" id="KW-0472">Membrane</keyword>
<feature type="transmembrane region" description="Helical" evidence="1">
    <location>
        <begin position="184"/>
        <end position="201"/>
    </location>
</feature>
<keyword evidence="1" id="KW-0812">Transmembrane</keyword>